<gene>
    <name evidence="1" type="ordered locus">Rleg_1023</name>
</gene>
<accession>C6ASR9</accession>
<dbReference type="EMBL" id="CP001622">
    <property type="protein sequence ID" value="ACS55318.1"/>
    <property type="molecule type" value="Genomic_DNA"/>
</dbReference>
<dbReference type="Proteomes" id="UP000002256">
    <property type="component" value="Chromosome"/>
</dbReference>
<organism evidence="1 2">
    <name type="scientific">Rhizobium leguminosarum bv. trifolii (strain WSM1325)</name>
    <dbReference type="NCBI Taxonomy" id="395491"/>
    <lineage>
        <taxon>Bacteria</taxon>
        <taxon>Pseudomonadati</taxon>
        <taxon>Pseudomonadota</taxon>
        <taxon>Alphaproteobacteria</taxon>
        <taxon>Hyphomicrobiales</taxon>
        <taxon>Rhizobiaceae</taxon>
        <taxon>Rhizobium/Agrobacterium group</taxon>
        <taxon>Rhizobium</taxon>
    </lineage>
</organism>
<reference evidence="1 2" key="1">
    <citation type="journal article" date="2010" name="Stand. Genomic Sci.">
        <title>Complete genome sequence of Rhizobium leguminosarum bv. trifolii strain WSM1325, an effective microsymbiont of annual Mediterranean clovers.</title>
        <authorList>
            <person name="Reeve W."/>
            <person name="O'Hara G."/>
            <person name="Chain P."/>
            <person name="Ardley J."/>
            <person name="Brau L."/>
            <person name="Nandesena K."/>
            <person name="Tiwari R."/>
            <person name="Copeland A."/>
            <person name="Nolan M."/>
            <person name="Han C."/>
            <person name="Brettin T."/>
            <person name="Land M."/>
            <person name="Ovchinikova G."/>
            <person name="Ivanova N."/>
            <person name="Mavromatis K."/>
            <person name="Markowitz V."/>
            <person name="Kyrpides N."/>
            <person name="Melino V."/>
            <person name="Denton M."/>
            <person name="Yates R."/>
            <person name="Howieson J."/>
        </authorList>
    </citation>
    <scope>NUCLEOTIDE SEQUENCE [LARGE SCALE GENOMIC DNA]</scope>
    <source>
        <strain evidence="1 2">WSM1325</strain>
    </source>
</reference>
<dbReference type="HOGENOM" id="CLU_3383494_0_0_5"/>
<evidence type="ECO:0000313" key="1">
    <source>
        <dbReference type="EMBL" id="ACS55318.1"/>
    </source>
</evidence>
<dbReference type="AlphaFoldDB" id="C6ASR9"/>
<name>C6ASR9_RHILS</name>
<protein>
    <submittedName>
        <fullName evidence="1">Uncharacterized protein</fullName>
    </submittedName>
</protein>
<proteinExistence type="predicted"/>
<evidence type="ECO:0000313" key="2">
    <source>
        <dbReference type="Proteomes" id="UP000002256"/>
    </source>
</evidence>
<sequence>MAANLSDTRREFSEYQEYTEGLIDFAADNKRDA</sequence>
<dbReference type="KEGG" id="rlg:Rleg_1023"/>